<feature type="disulfide bond" evidence="11">
    <location>
        <begin position="148"/>
        <end position="175"/>
    </location>
</feature>
<dbReference type="PROSITE" id="PS01187">
    <property type="entry name" value="EGF_CA"/>
    <property type="match status" value="1"/>
</dbReference>
<dbReference type="GO" id="GO:0001501">
    <property type="term" value="P:skeletal system development"/>
    <property type="evidence" value="ECO:0007669"/>
    <property type="project" value="TreeGrafter"/>
</dbReference>
<dbReference type="PROSITE" id="PS50923">
    <property type="entry name" value="SUSHI"/>
    <property type="match status" value="1"/>
</dbReference>
<evidence type="ECO:0000259" key="14">
    <source>
        <dbReference type="PROSITE" id="PS50041"/>
    </source>
</evidence>
<keyword evidence="2" id="KW-0964">Secreted</keyword>
<evidence type="ECO:0000256" key="10">
    <source>
        <dbReference type="PROSITE-ProRule" id="PRU00076"/>
    </source>
</evidence>
<dbReference type="PROSITE" id="PS00022">
    <property type="entry name" value="EGF_1"/>
    <property type="match status" value="1"/>
</dbReference>
<keyword evidence="3 10" id="KW-0245">EGF-like domain</keyword>
<evidence type="ECO:0000256" key="8">
    <source>
        <dbReference type="ARBA" id="ARBA00023157"/>
    </source>
</evidence>
<dbReference type="Gene3D" id="2.10.70.10">
    <property type="entry name" value="Complement Module, domain 1"/>
    <property type="match status" value="1"/>
</dbReference>
<dbReference type="InterPro" id="IPR016187">
    <property type="entry name" value="CTDL_fold"/>
</dbReference>
<feature type="compositionally biased region" description="Basic residues" evidence="12">
    <location>
        <begin position="183"/>
        <end position="202"/>
    </location>
</feature>
<evidence type="ECO:0000256" key="7">
    <source>
        <dbReference type="ARBA" id="ARBA00022837"/>
    </source>
</evidence>
<dbReference type="EMBL" id="BFAA01002628">
    <property type="protein sequence ID" value="GCB63020.1"/>
    <property type="molecule type" value="Genomic_DNA"/>
</dbReference>
<proteinExistence type="predicted"/>
<dbReference type="PRINTS" id="PR00010">
    <property type="entry name" value="EGFBLOOD"/>
</dbReference>
<dbReference type="SMART" id="SM00179">
    <property type="entry name" value="EGF_CA"/>
    <property type="match status" value="1"/>
</dbReference>
<dbReference type="FunFam" id="2.10.70.10:FF:000003">
    <property type="entry name" value="Versican core protein"/>
    <property type="match status" value="1"/>
</dbReference>
<comment type="caution">
    <text evidence="16">The sequence shown here is derived from an EMBL/GenBank/DDBJ whole genome shotgun (WGS) entry which is preliminary data.</text>
</comment>
<keyword evidence="17" id="KW-1185">Reference proteome</keyword>
<sequence length="215" mass="25143">MIFSPPDIDECHSSPCENGATCVDGVNSFTCLCLPSYAGRLCEEDTEGCDHNWQKFLGHCYRYFSHRRQYENWRENQPDSFFAGGEDCVVTIRHENGKWNDVPCNYNLPYICKKGTVLCGPPPALEHAMIIGRKKARYEIHSLVRYQCEDGFIQRHIPTIKCHTNGKWDKPKVLCLNPASGNRRSRRHQHKSSRKEKRKHKRNLDLHQMEMRPFY</sequence>
<dbReference type="CDD" id="cd00033">
    <property type="entry name" value="CCP"/>
    <property type="match status" value="1"/>
</dbReference>
<evidence type="ECO:0000256" key="5">
    <source>
        <dbReference type="ARBA" id="ARBA00022729"/>
    </source>
</evidence>
<dbReference type="InterPro" id="IPR000742">
    <property type="entry name" value="EGF"/>
</dbReference>
<comment type="subcellular location">
    <subcellularLocation>
        <location evidence="1">Secreted</location>
    </subcellularLocation>
</comment>
<dbReference type="GO" id="GO:0005615">
    <property type="term" value="C:extracellular space"/>
    <property type="evidence" value="ECO:0007669"/>
    <property type="project" value="TreeGrafter"/>
</dbReference>
<dbReference type="Gene3D" id="2.10.25.10">
    <property type="entry name" value="Laminin"/>
    <property type="match status" value="1"/>
</dbReference>
<dbReference type="SMART" id="SM00032">
    <property type="entry name" value="CCP"/>
    <property type="match status" value="1"/>
</dbReference>
<dbReference type="SUPFAM" id="SSF57196">
    <property type="entry name" value="EGF/Laminin"/>
    <property type="match status" value="1"/>
</dbReference>
<accession>A0A401NQ60</accession>
<keyword evidence="6" id="KW-0677">Repeat</keyword>
<dbReference type="SMART" id="SM00181">
    <property type="entry name" value="EGF"/>
    <property type="match status" value="1"/>
</dbReference>
<dbReference type="PANTHER" id="PTHR22804:SF54">
    <property type="match status" value="1"/>
</dbReference>
<evidence type="ECO:0000256" key="1">
    <source>
        <dbReference type="ARBA" id="ARBA00004613"/>
    </source>
</evidence>
<dbReference type="GO" id="GO:0045202">
    <property type="term" value="C:synapse"/>
    <property type="evidence" value="ECO:0007669"/>
    <property type="project" value="TreeGrafter"/>
</dbReference>
<gene>
    <name evidence="16" type="ORF">scyTo_0007323</name>
</gene>
<dbReference type="AlphaFoldDB" id="A0A401NQ60"/>
<evidence type="ECO:0000256" key="6">
    <source>
        <dbReference type="ARBA" id="ARBA00022737"/>
    </source>
</evidence>
<dbReference type="GO" id="GO:0007417">
    <property type="term" value="P:central nervous system development"/>
    <property type="evidence" value="ECO:0007669"/>
    <property type="project" value="TreeGrafter"/>
</dbReference>
<dbReference type="FunFam" id="2.10.25.10:FF:000006">
    <property type="entry name" value="Versican core protein-like isoform 1"/>
    <property type="match status" value="1"/>
</dbReference>
<comment type="caution">
    <text evidence="10">Lacks conserved residue(s) required for the propagation of feature annotation.</text>
</comment>
<dbReference type="GO" id="GO:0010001">
    <property type="term" value="P:glial cell differentiation"/>
    <property type="evidence" value="ECO:0007669"/>
    <property type="project" value="TreeGrafter"/>
</dbReference>
<protein>
    <recommendedName>
        <fullName evidence="18">Neurocan core protein</fullName>
    </recommendedName>
</protein>
<dbReference type="GO" id="GO:0005509">
    <property type="term" value="F:calcium ion binding"/>
    <property type="evidence" value="ECO:0007669"/>
    <property type="project" value="InterPro"/>
</dbReference>
<dbReference type="PROSITE" id="PS00615">
    <property type="entry name" value="C_TYPE_LECTIN_1"/>
    <property type="match status" value="1"/>
</dbReference>
<keyword evidence="4 11" id="KW-0768">Sushi</keyword>
<dbReference type="SUPFAM" id="SSF57535">
    <property type="entry name" value="Complement control module/SCR domain"/>
    <property type="match status" value="1"/>
</dbReference>
<keyword evidence="8 10" id="KW-1015">Disulfide bond</keyword>
<feature type="domain" description="Sushi" evidence="15">
    <location>
        <begin position="117"/>
        <end position="177"/>
    </location>
</feature>
<dbReference type="SUPFAM" id="SSF56436">
    <property type="entry name" value="C-type lectin-like"/>
    <property type="match status" value="1"/>
</dbReference>
<evidence type="ECO:0000256" key="4">
    <source>
        <dbReference type="ARBA" id="ARBA00022659"/>
    </source>
</evidence>
<dbReference type="InterPro" id="IPR018378">
    <property type="entry name" value="C-type_lectin_CS"/>
</dbReference>
<dbReference type="Pfam" id="PF00059">
    <property type="entry name" value="Lectin_C"/>
    <property type="match status" value="1"/>
</dbReference>
<dbReference type="Pfam" id="PF00008">
    <property type="entry name" value="EGF"/>
    <property type="match status" value="1"/>
</dbReference>
<dbReference type="OrthoDB" id="441660at2759"/>
<dbReference type="InterPro" id="IPR001304">
    <property type="entry name" value="C-type_lectin-like"/>
</dbReference>
<dbReference type="InterPro" id="IPR000152">
    <property type="entry name" value="EGF-type_Asp/Asn_hydroxyl_site"/>
</dbReference>
<dbReference type="PROSITE" id="PS50026">
    <property type="entry name" value="EGF_3"/>
    <property type="match status" value="1"/>
</dbReference>
<dbReference type="InterPro" id="IPR016186">
    <property type="entry name" value="C-type_lectin-like/link_sf"/>
</dbReference>
<dbReference type="STRING" id="75743.A0A401NQ60"/>
<evidence type="ECO:0000256" key="2">
    <source>
        <dbReference type="ARBA" id="ARBA00022525"/>
    </source>
</evidence>
<keyword evidence="5" id="KW-0732">Signal</keyword>
<dbReference type="GO" id="GO:0002052">
    <property type="term" value="P:positive regulation of neuroblast proliferation"/>
    <property type="evidence" value="ECO:0007669"/>
    <property type="project" value="TreeGrafter"/>
</dbReference>
<evidence type="ECO:0000313" key="16">
    <source>
        <dbReference type="EMBL" id="GCB63020.1"/>
    </source>
</evidence>
<evidence type="ECO:0008006" key="18">
    <source>
        <dbReference type="Google" id="ProtNLM"/>
    </source>
</evidence>
<feature type="domain" description="EGF-like" evidence="13">
    <location>
        <begin position="7"/>
        <end position="43"/>
    </location>
</feature>
<dbReference type="InterPro" id="IPR035976">
    <property type="entry name" value="Sushi/SCR/CCP_sf"/>
</dbReference>
<evidence type="ECO:0000259" key="13">
    <source>
        <dbReference type="PROSITE" id="PS50026"/>
    </source>
</evidence>
<dbReference type="GO" id="GO:0072534">
    <property type="term" value="C:perineuronal net"/>
    <property type="evidence" value="ECO:0007669"/>
    <property type="project" value="TreeGrafter"/>
</dbReference>
<dbReference type="InterPro" id="IPR001881">
    <property type="entry name" value="EGF-like_Ca-bd_dom"/>
</dbReference>
<feature type="region of interest" description="Disordered" evidence="12">
    <location>
        <begin position="177"/>
        <end position="207"/>
    </location>
</feature>
<dbReference type="PROSITE" id="PS50041">
    <property type="entry name" value="C_TYPE_LECTIN_2"/>
    <property type="match status" value="1"/>
</dbReference>
<feature type="disulfide bond" evidence="11">
    <location>
        <begin position="119"/>
        <end position="162"/>
    </location>
</feature>
<feature type="domain" description="C-type lectin" evidence="14">
    <location>
        <begin position="69"/>
        <end position="113"/>
    </location>
</feature>
<organism evidence="16 17">
    <name type="scientific">Scyliorhinus torazame</name>
    <name type="common">Cloudy catshark</name>
    <name type="synonym">Catulus torazame</name>
    <dbReference type="NCBI Taxonomy" id="75743"/>
    <lineage>
        <taxon>Eukaryota</taxon>
        <taxon>Metazoa</taxon>
        <taxon>Chordata</taxon>
        <taxon>Craniata</taxon>
        <taxon>Vertebrata</taxon>
        <taxon>Chondrichthyes</taxon>
        <taxon>Elasmobranchii</taxon>
        <taxon>Galeomorphii</taxon>
        <taxon>Galeoidea</taxon>
        <taxon>Carcharhiniformes</taxon>
        <taxon>Scyliorhinidae</taxon>
        <taxon>Scyliorhinus</taxon>
    </lineage>
</organism>
<keyword evidence="7" id="KW-0106">Calcium</keyword>
<evidence type="ECO:0000256" key="9">
    <source>
        <dbReference type="ARBA" id="ARBA00023180"/>
    </source>
</evidence>
<dbReference type="InterPro" id="IPR050691">
    <property type="entry name" value="Hyaluronan_bind_Proteoglycan"/>
</dbReference>
<reference evidence="16 17" key="1">
    <citation type="journal article" date="2018" name="Nat. Ecol. Evol.">
        <title>Shark genomes provide insights into elasmobranch evolution and the origin of vertebrates.</title>
        <authorList>
            <person name="Hara Y"/>
            <person name="Yamaguchi K"/>
            <person name="Onimaru K"/>
            <person name="Kadota M"/>
            <person name="Koyanagi M"/>
            <person name="Keeley SD"/>
            <person name="Tatsumi K"/>
            <person name="Tanaka K"/>
            <person name="Motone F"/>
            <person name="Kageyama Y"/>
            <person name="Nozu R"/>
            <person name="Adachi N"/>
            <person name="Nishimura O"/>
            <person name="Nakagawa R"/>
            <person name="Tanegashima C"/>
            <person name="Kiyatake I"/>
            <person name="Matsumoto R"/>
            <person name="Murakumo K"/>
            <person name="Nishida K"/>
            <person name="Terakita A"/>
            <person name="Kuratani S"/>
            <person name="Sato K"/>
            <person name="Hyodo S Kuraku.S."/>
        </authorList>
    </citation>
    <scope>NUCLEOTIDE SEQUENCE [LARGE SCALE GENOMIC DNA]</scope>
</reference>
<evidence type="ECO:0000256" key="12">
    <source>
        <dbReference type="SAM" id="MobiDB-lite"/>
    </source>
</evidence>
<evidence type="ECO:0000256" key="3">
    <source>
        <dbReference type="ARBA" id="ARBA00022536"/>
    </source>
</evidence>
<name>A0A401NQ60_SCYTO</name>
<feature type="disulfide bond" evidence="10">
    <location>
        <begin position="33"/>
        <end position="42"/>
    </location>
</feature>
<dbReference type="Gene3D" id="3.10.100.10">
    <property type="entry name" value="Mannose-Binding Protein A, subunit A"/>
    <property type="match status" value="1"/>
</dbReference>
<dbReference type="Proteomes" id="UP000288216">
    <property type="component" value="Unassembled WGS sequence"/>
</dbReference>
<dbReference type="InterPro" id="IPR000436">
    <property type="entry name" value="Sushi_SCR_CCP_dom"/>
</dbReference>
<dbReference type="Pfam" id="PF00084">
    <property type="entry name" value="Sushi"/>
    <property type="match status" value="1"/>
</dbReference>
<evidence type="ECO:0000259" key="15">
    <source>
        <dbReference type="PROSITE" id="PS50923"/>
    </source>
</evidence>
<dbReference type="CDD" id="cd00054">
    <property type="entry name" value="EGF_CA"/>
    <property type="match status" value="1"/>
</dbReference>
<dbReference type="PROSITE" id="PS00010">
    <property type="entry name" value="ASX_HYDROXYL"/>
    <property type="match status" value="1"/>
</dbReference>
<evidence type="ECO:0000313" key="17">
    <source>
        <dbReference type="Proteomes" id="UP000288216"/>
    </source>
</evidence>
<evidence type="ECO:0000256" key="11">
    <source>
        <dbReference type="PROSITE-ProRule" id="PRU00302"/>
    </source>
</evidence>
<dbReference type="PANTHER" id="PTHR22804">
    <property type="entry name" value="AGGRECAN/VERSICAN PROTEOGLYCAN"/>
    <property type="match status" value="1"/>
</dbReference>
<dbReference type="InterPro" id="IPR018097">
    <property type="entry name" value="EGF_Ca-bd_CS"/>
</dbReference>
<keyword evidence="9" id="KW-0325">Glycoprotein</keyword>